<feature type="compositionally biased region" description="Basic residues" evidence="1">
    <location>
        <begin position="140"/>
        <end position="158"/>
    </location>
</feature>
<dbReference type="AlphaFoldDB" id="A0A0N5ARW5"/>
<proteinExistence type="predicted"/>
<feature type="region of interest" description="Disordered" evidence="1">
    <location>
        <begin position="134"/>
        <end position="158"/>
    </location>
</feature>
<keyword evidence="2" id="KW-1185">Reference proteome</keyword>
<sequence>MEINYSDMFQRISVRSQSMGELMLIPSESNEAHDEQPSESGSGTGDPGWLIKIRTNRYLESVNETENKHGMRRARSVDYLRNESNKPPLLPVGSNSKNVSPQIRNVPITRITNETIGFLATDVLRTDEHQKNYKRGDGWRRRRGGRQTRKRQFRRRRRRRRRRYLKIFFVLQSESCYQQGRETDGQRKQLKKNEFGQSHYKFYKAVRADAPTPAPAPTTVATAAAAAAAAVLS</sequence>
<protein>
    <submittedName>
        <fullName evidence="3">Uncharacterized protein</fullName>
    </submittedName>
</protein>
<evidence type="ECO:0000256" key="1">
    <source>
        <dbReference type="SAM" id="MobiDB-lite"/>
    </source>
</evidence>
<feature type="compositionally biased region" description="Basic and acidic residues" evidence="1">
    <location>
        <begin position="65"/>
        <end position="84"/>
    </location>
</feature>
<dbReference type="Proteomes" id="UP000046393">
    <property type="component" value="Unplaced"/>
</dbReference>
<accession>A0A0N5ARW5</accession>
<feature type="region of interest" description="Disordered" evidence="1">
    <location>
        <begin position="64"/>
        <end position="98"/>
    </location>
</feature>
<name>A0A0N5ARW5_9BILA</name>
<organism evidence="2 3">
    <name type="scientific">Syphacia muris</name>
    <dbReference type="NCBI Taxonomy" id="451379"/>
    <lineage>
        <taxon>Eukaryota</taxon>
        <taxon>Metazoa</taxon>
        <taxon>Ecdysozoa</taxon>
        <taxon>Nematoda</taxon>
        <taxon>Chromadorea</taxon>
        <taxon>Rhabditida</taxon>
        <taxon>Spirurina</taxon>
        <taxon>Oxyuridomorpha</taxon>
        <taxon>Oxyuroidea</taxon>
        <taxon>Oxyuridae</taxon>
        <taxon>Syphacia</taxon>
    </lineage>
</organism>
<evidence type="ECO:0000313" key="2">
    <source>
        <dbReference type="Proteomes" id="UP000046393"/>
    </source>
</evidence>
<reference evidence="3" key="1">
    <citation type="submission" date="2017-02" db="UniProtKB">
        <authorList>
            <consortium name="WormBaseParasite"/>
        </authorList>
    </citation>
    <scope>IDENTIFICATION</scope>
</reference>
<evidence type="ECO:0000313" key="3">
    <source>
        <dbReference type="WBParaSite" id="SMUV_0000750901-mRNA-1"/>
    </source>
</evidence>
<dbReference type="WBParaSite" id="SMUV_0000750901-mRNA-1">
    <property type="protein sequence ID" value="SMUV_0000750901-mRNA-1"/>
    <property type="gene ID" value="SMUV_0000750901"/>
</dbReference>
<feature type="region of interest" description="Disordered" evidence="1">
    <location>
        <begin position="29"/>
        <end position="49"/>
    </location>
</feature>